<dbReference type="PANTHER" id="PTHR43312">
    <property type="entry name" value="D-THREO-ALDOSE 1-DEHYDROGENASE"/>
    <property type="match status" value="1"/>
</dbReference>
<reference evidence="2 3" key="1">
    <citation type="submission" date="2018-11" db="EMBL/GenBank/DDBJ databases">
        <authorList>
            <person name="Zhou Z."/>
            <person name="Wang G."/>
        </authorList>
    </citation>
    <scope>NUCLEOTIDE SEQUENCE [LARGE SCALE GENOMIC DNA]</scope>
    <source>
        <strain evidence="2 3">KCTC42998</strain>
    </source>
</reference>
<gene>
    <name evidence="2" type="ORF">EHT87_09980</name>
</gene>
<dbReference type="PRINTS" id="PR00069">
    <property type="entry name" value="ALDKETRDTASE"/>
</dbReference>
<dbReference type="Gene3D" id="3.20.20.100">
    <property type="entry name" value="NADP-dependent oxidoreductase domain"/>
    <property type="match status" value="1"/>
</dbReference>
<dbReference type="CDD" id="cd19097">
    <property type="entry name" value="AKR_unchar"/>
    <property type="match status" value="1"/>
</dbReference>
<dbReference type="InterPro" id="IPR036812">
    <property type="entry name" value="NAD(P)_OxRdtase_dom_sf"/>
</dbReference>
<dbReference type="Proteomes" id="UP000274271">
    <property type="component" value="Unassembled WGS sequence"/>
</dbReference>
<dbReference type="GO" id="GO:0016491">
    <property type="term" value="F:oxidoreductase activity"/>
    <property type="evidence" value="ECO:0007669"/>
    <property type="project" value="InterPro"/>
</dbReference>
<dbReference type="AlphaFoldDB" id="A0A3P1CPA0"/>
<evidence type="ECO:0000313" key="2">
    <source>
        <dbReference type="EMBL" id="RRB14886.1"/>
    </source>
</evidence>
<protein>
    <submittedName>
        <fullName evidence="2">Aldo/keto reductase</fullName>
    </submittedName>
</protein>
<dbReference type="InterPro" id="IPR023210">
    <property type="entry name" value="NADP_OxRdtase_dom"/>
</dbReference>
<dbReference type="Pfam" id="PF00248">
    <property type="entry name" value="Aldo_ket_red"/>
    <property type="match status" value="1"/>
</dbReference>
<dbReference type="RefSeq" id="WP_124906488.1">
    <property type="nucleotide sequence ID" value="NZ_RQJP01000002.1"/>
</dbReference>
<evidence type="ECO:0000259" key="1">
    <source>
        <dbReference type="Pfam" id="PF00248"/>
    </source>
</evidence>
<name>A0A3P1CPA0_9BACT</name>
<accession>A0A3P1CPA0</accession>
<dbReference type="InterPro" id="IPR020471">
    <property type="entry name" value="AKR"/>
</dbReference>
<dbReference type="SUPFAM" id="SSF51430">
    <property type="entry name" value="NAD(P)-linked oxidoreductase"/>
    <property type="match status" value="1"/>
</dbReference>
<comment type="caution">
    <text evidence="2">The sequence shown here is derived from an EMBL/GenBank/DDBJ whole genome shotgun (WGS) entry which is preliminary data.</text>
</comment>
<organism evidence="2 3">
    <name type="scientific">Larkinella knui</name>
    <dbReference type="NCBI Taxonomy" id="2025310"/>
    <lineage>
        <taxon>Bacteria</taxon>
        <taxon>Pseudomonadati</taxon>
        <taxon>Bacteroidota</taxon>
        <taxon>Cytophagia</taxon>
        <taxon>Cytophagales</taxon>
        <taxon>Spirosomataceae</taxon>
        <taxon>Larkinella</taxon>
    </lineage>
</organism>
<sequence>MEKRPLGTTGMAVSEIAFGGAEIGLPYGMGVTSEADMLSEKEAIELLHASIDAGINFFDTARLYGTSEAIMGKAFHDRRDQVLIATKCGHFRDSDGSLPPAATLRKRIETSLRESLTDLQTDYVDVYMLHSANLEILQNQEVARIFSDLKASGAIRSTGASLYSVEEAQAALDSGVYEVIQSAFNLMDQRQETVFSDAIQRGVGLVIRSVLMRGLLTEKGKNLHPALQPVENHIAKYQELLGEAAPDLATLATRFALSFPAVSSILVGMDRLTYLHQSLEAANGRYLDEKTVVRAKELAYPDPTFINFPHWDKMGWL</sequence>
<proteinExistence type="predicted"/>
<dbReference type="PANTHER" id="PTHR43312:SF1">
    <property type="entry name" value="NADP-DEPENDENT OXIDOREDUCTASE DOMAIN-CONTAINING PROTEIN"/>
    <property type="match status" value="1"/>
</dbReference>
<dbReference type="InterPro" id="IPR053135">
    <property type="entry name" value="AKR2_Oxidoreductase"/>
</dbReference>
<dbReference type="OrthoDB" id="9773828at2"/>
<evidence type="ECO:0000313" key="3">
    <source>
        <dbReference type="Proteomes" id="UP000274271"/>
    </source>
</evidence>
<feature type="domain" description="NADP-dependent oxidoreductase" evidence="1">
    <location>
        <begin position="27"/>
        <end position="295"/>
    </location>
</feature>
<keyword evidence="3" id="KW-1185">Reference proteome</keyword>
<dbReference type="EMBL" id="RQJP01000002">
    <property type="protein sequence ID" value="RRB14886.1"/>
    <property type="molecule type" value="Genomic_DNA"/>
</dbReference>